<dbReference type="HOGENOM" id="CLU_092429_3_0_11"/>
<evidence type="ECO:0000313" key="3">
    <source>
        <dbReference type="Proteomes" id="UP000003963"/>
    </source>
</evidence>
<name>D9WAA3_9ACTN</name>
<dbReference type="STRING" id="457427.SSOG_04613"/>
<dbReference type="EMBL" id="GG657754">
    <property type="protein sequence ID" value="EFL24899.1"/>
    <property type="molecule type" value="Genomic_DNA"/>
</dbReference>
<dbReference type="AlphaFoldDB" id="D9WAA3"/>
<feature type="region of interest" description="Disordered" evidence="1">
    <location>
        <begin position="1"/>
        <end position="21"/>
    </location>
</feature>
<evidence type="ECO:0000256" key="1">
    <source>
        <dbReference type="SAM" id="MobiDB-lite"/>
    </source>
</evidence>
<reference evidence="2 3" key="1">
    <citation type="submission" date="2009-02" db="EMBL/GenBank/DDBJ databases">
        <title>Annotation of Streptomyces hygroscopicus strain ATCC 53653.</title>
        <authorList>
            <consortium name="The Broad Institute Genome Sequencing Platform"/>
            <consortium name="Broad Institute Microbial Sequencing Center"/>
            <person name="Fischbach M."/>
            <person name="Godfrey P."/>
            <person name="Ward D."/>
            <person name="Young S."/>
            <person name="Zeng Q."/>
            <person name="Koehrsen M."/>
            <person name="Alvarado L."/>
            <person name="Berlin A.M."/>
            <person name="Bochicchio J."/>
            <person name="Borenstein D."/>
            <person name="Chapman S.B."/>
            <person name="Chen Z."/>
            <person name="Engels R."/>
            <person name="Freedman E."/>
            <person name="Gellesch M."/>
            <person name="Goldberg J."/>
            <person name="Griggs A."/>
            <person name="Gujja S."/>
            <person name="Heilman E.R."/>
            <person name="Heiman D.I."/>
            <person name="Hepburn T.A."/>
            <person name="Howarth C."/>
            <person name="Jen D."/>
            <person name="Larson L."/>
            <person name="Lewis B."/>
            <person name="Mehta T."/>
            <person name="Park D."/>
            <person name="Pearson M."/>
            <person name="Richards J."/>
            <person name="Roberts A."/>
            <person name="Saif S."/>
            <person name="Shea T.D."/>
            <person name="Shenoy N."/>
            <person name="Sisk P."/>
            <person name="Stolte C."/>
            <person name="Sykes S.N."/>
            <person name="Thomson T."/>
            <person name="Walk T."/>
            <person name="White J."/>
            <person name="Yandava C."/>
            <person name="Straight P."/>
            <person name="Clardy J."/>
            <person name="Hung D."/>
            <person name="Kolter R."/>
            <person name="Mekalanos J."/>
            <person name="Walker S."/>
            <person name="Walsh C.T."/>
            <person name="Wieland-Brown L.C."/>
            <person name="Haas B."/>
            <person name="Nusbaum C."/>
            <person name="Birren B."/>
        </authorList>
    </citation>
    <scope>NUCLEOTIDE SEQUENCE [LARGE SCALE GENOMIC DNA]</scope>
    <source>
        <strain evidence="2 3">ATCC 53653</strain>
    </source>
</reference>
<organism evidence="2 3">
    <name type="scientific">Streptomyces himastatinicus ATCC 53653</name>
    <dbReference type="NCBI Taxonomy" id="457427"/>
    <lineage>
        <taxon>Bacteria</taxon>
        <taxon>Bacillati</taxon>
        <taxon>Actinomycetota</taxon>
        <taxon>Actinomycetes</taxon>
        <taxon>Kitasatosporales</taxon>
        <taxon>Streptomycetaceae</taxon>
        <taxon>Streptomyces</taxon>
        <taxon>Streptomyces violaceusniger group</taxon>
    </lineage>
</organism>
<gene>
    <name evidence="2" type="ORF">SSOG_04613</name>
</gene>
<sequence length="147" mass="15854">MTPGDPVQTHPTTPAPWTPPRGSDVEIIKVGLYWDVLRAPAELGERALELLGDASGAVIADYGLMYWLIPSGHAQNWRPLQTGIHALGAHGAEVTYVGVPPVDWRGGPRLHWRVPVGPDRYLTDPGRLREALVQSIAAESVEGAAAR</sequence>
<proteinExistence type="predicted"/>
<accession>D9WAA3</accession>
<keyword evidence="3" id="KW-1185">Reference proteome</keyword>
<protein>
    <submittedName>
        <fullName evidence="2">Uncharacterized protein</fullName>
    </submittedName>
</protein>
<dbReference type="Proteomes" id="UP000003963">
    <property type="component" value="Unassembled WGS sequence"/>
</dbReference>
<evidence type="ECO:0000313" key="2">
    <source>
        <dbReference type="EMBL" id="EFL24899.1"/>
    </source>
</evidence>